<feature type="transmembrane region" description="Helical" evidence="1">
    <location>
        <begin position="333"/>
        <end position="350"/>
    </location>
</feature>
<keyword evidence="1" id="KW-1133">Transmembrane helix</keyword>
<dbReference type="Proteomes" id="UP000315525">
    <property type="component" value="Unassembled WGS sequence"/>
</dbReference>
<evidence type="ECO:0000256" key="1">
    <source>
        <dbReference type="SAM" id="Phobius"/>
    </source>
</evidence>
<name>A0A523UY09_UNCT6</name>
<feature type="transmembrane region" description="Helical" evidence="1">
    <location>
        <begin position="284"/>
        <end position="303"/>
    </location>
</feature>
<evidence type="ECO:0000313" key="3">
    <source>
        <dbReference type="Proteomes" id="UP000315525"/>
    </source>
</evidence>
<evidence type="ECO:0008006" key="4">
    <source>
        <dbReference type="Google" id="ProtNLM"/>
    </source>
</evidence>
<proteinExistence type="predicted"/>
<feature type="transmembrane region" description="Helical" evidence="1">
    <location>
        <begin position="115"/>
        <end position="136"/>
    </location>
</feature>
<feature type="transmembrane region" description="Helical" evidence="1">
    <location>
        <begin position="185"/>
        <end position="205"/>
    </location>
</feature>
<accession>A0A523UY09</accession>
<feature type="transmembrane region" description="Helical" evidence="1">
    <location>
        <begin position="217"/>
        <end position="236"/>
    </location>
</feature>
<feature type="transmembrane region" description="Helical" evidence="1">
    <location>
        <begin position="66"/>
        <end position="86"/>
    </location>
</feature>
<feature type="transmembrane region" description="Helical" evidence="1">
    <location>
        <begin position="148"/>
        <end position="173"/>
    </location>
</feature>
<dbReference type="EMBL" id="SOJN01000022">
    <property type="protein sequence ID" value="TET47407.1"/>
    <property type="molecule type" value="Genomic_DNA"/>
</dbReference>
<dbReference type="AlphaFoldDB" id="A0A523UY09"/>
<keyword evidence="1" id="KW-0812">Transmembrane</keyword>
<feature type="transmembrane region" description="Helical" evidence="1">
    <location>
        <begin position="93"/>
        <end position="109"/>
    </location>
</feature>
<evidence type="ECO:0000313" key="2">
    <source>
        <dbReference type="EMBL" id="TET47407.1"/>
    </source>
</evidence>
<keyword evidence="1" id="KW-0472">Membrane</keyword>
<organism evidence="2 3">
    <name type="scientific">candidate division TA06 bacterium</name>
    <dbReference type="NCBI Taxonomy" id="2250710"/>
    <lineage>
        <taxon>Bacteria</taxon>
        <taxon>Bacteria division TA06</taxon>
    </lineage>
</organism>
<sequence>MAIVLGNLLLFGRTLPHFFLSDDFAQIERATRFSLSGLFDIRIGLYRPVPLTVYRLMFKAFGFSPVPFNVLNLLIQIGNSVLVMWLGFRLTRSIAKGFLCGAIFTFHFMHVEPVIWVACLNHLLTAGFLLGALILFDYGGKGRRIWSLALFVLALLSQEAAVVLPLFLLLWLWASSKPVRLRKTVAYFVISLAYLVLRIPSLMVVKGTGAYAMRLGMNVAKNVAFIISSMFFRLNFRELLATWNAHGKGSSAALEVLSSHPLAAILVVVSLACFGIMFWRGGRAVKFGAAWVLCSMLAVIFLVGTGERVTYLPSVGFAMMSGVIILRLKKAPAILAASAVCIYFFTVGFVDSSRWIRASEISEKITGQLAGYITKNPGVRKLYVQGLPDNYKGAYVFRGGTGAAARLISGKKDLQVINIDEEHMEVGEPGAIYLRYVEGRLEQVRRPVHGP</sequence>
<comment type="caution">
    <text evidence="2">The sequence shown here is derived from an EMBL/GenBank/DDBJ whole genome shotgun (WGS) entry which is preliminary data.</text>
</comment>
<protein>
    <recommendedName>
        <fullName evidence="4">Glycosyltransferase RgtA/B/C/D-like domain-containing protein</fullName>
    </recommendedName>
</protein>
<feature type="transmembrane region" description="Helical" evidence="1">
    <location>
        <begin position="256"/>
        <end position="277"/>
    </location>
</feature>
<reference evidence="2 3" key="1">
    <citation type="submission" date="2019-03" db="EMBL/GenBank/DDBJ databases">
        <title>Metabolic potential of uncultured bacteria and archaea associated with petroleum seepage in deep-sea sediments.</title>
        <authorList>
            <person name="Dong X."/>
            <person name="Hubert C."/>
        </authorList>
    </citation>
    <scope>NUCLEOTIDE SEQUENCE [LARGE SCALE GENOMIC DNA]</scope>
    <source>
        <strain evidence="2">E44_bin18</strain>
    </source>
</reference>
<gene>
    <name evidence="2" type="ORF">E3J62_01620</name>
</gene>